<dbReference type="Proteomes" id="UP001056500">
    <property type="component" value="Chromosome"/>
</dbReference>
<evidence type="ECO:0000313" key="4">
    <source>
        <dbReference type="Proteomes" id="UP001056500"/>
    </source>
</evidence>
<keyword evidence="4" id="KW-1185">Reference proteome</keyword>
<dbReference type="Pfam" id="PF00425">
    <property type="entry name" value="Chorismate_bind"/>
    <property type="match status" value="1"/>
</dbReference>
<feature type="domain" description="Chorismate-utilising enzyme C-terminal" evidence="1">
    <location>
        <begin position="208"/>
        <end position="460"/>
    </location>
</feature>
<dbReference type="SUPFAM" id="SSF56322">
    <property type="entry name" value="ADC synthase"/>
    <property type="match status" value="1"/>
</dbReference>
<proteinExistence type="predicted"/>
<sequence length="476" mass="53221">MQNIADGQKRIVTIKRCTIKRSNGSFIGFARKMSHLEPMMLIEGEFTASGRQKLFLGGATLRFTGKGEDSLSYWQDHARNDYLASQDPLNHLVQLQSAYDFRGDDCPDFLRGLFGFIAYDAARRFERLPTVPSKQTTSLPDYEFFLPEIAVLFDEDSTSVVCLSVYGESYTAELMKKTIEMLQSPEEQNSENERQSVENISVSTSFCKEEYMRAVEKAKEYILNGDIFQVVLSLRLEVPFSGCPIASYQSLARLNPSPFQYCFITKEFQVVGASPEPLVIANGKKTVLRPLAGTRRRGHTDFEDRMLEKELRSSEKELAEHRMLVDLARNDLGRVCAIGTVEVDRLMEVEYYSHVMHLVSNVVGELDQKCSVSDLVRSSFPAGTMTGAPKIRAMEIIEELEPVDRGLYSGGVGFLAGDTLSLYITIRSIVIQNGVAFLQAGAGIVFDSDPEQEYQECLSKLRAGLAVLGAEKEVFG</sequence>
<dbReference type="Pfam" id="PF04715">
    <property type="entry name" value="Anth_synt_I_N"/>
    <property type="match status" value="1"/>
</dbReference>
<organism evidence="3 4">
    <name type="scientific">Brevibacillus ruminantium</name>
    <dbReference type="NCBI Taxonomy" id="2950604"/>
    <lineage>
        <taxon>Bacteria</taxon>
        <taxon>Bacillati</taxon>
        <taxon>Bacillota</taxon>
        <taxon>Bacilli</taxon>
        <taxon>Bacillales</taxon>
        <taxon>Paenibacillaceae</taxon>
        <taxon>Brevibacillus</taxon>
    </lineage>
</organism>
<protein>
    <submittedName>
        <fullName evidence="3">Anthranilate synthase component I family protein</fullName>
    </submittedName>
</protein>
<evidence type="ECO:0000259" key="1">
    <source>
        <dbReference type="Pfam" id="PF00425"/>
    </source>
</evidence>
<evidence type="ECO:0000313" key="3">
    <source>
        <dbReference type="EMBL" id="USG64609.1"/>
    </source>
</evidence>
<evidence type="ECO:0000259" key="2">
    <source>
        <dbReference type="Pfam" id="PF04715"/>
    </source>
</evidence>
<dbReference type="PANTHER" id="PTHR11236">
    <property type="entry name" value="AMINOBENZOATE/ANTHRANILATE SYNTHASE"/>
    <property type="match status" value="1"/>
</dbReference>
<dbReference type="InterPro" id="IPR019999">
    <property type="entry name" value="Anth_synth_I-like"/>
</dbReference>
<dbReference type="InterPro" id="IPR005801">
    <property type="entry name" value="ADC_synthase"/>
</dbReference>
<dbReference type="EMBL" id="CP098755">
    <property type="protein sequence ID" value="USG64609.1"/>
    <property type="molecule type" value="Genomic_DNA"/>
</dbReference>
<dbReference type="InterPro" id="IPR015890">
    <property type="entry name" value="Chorismate_C"/>
</dbReference>
<dbReference type="PANTHER" id="PTHR11236:SF9">
    <property type="entry name" value="ANTHRANILATE SYNTHASE COMPONENT 1"/>
    <property type="match status" value="1"/>
</dbReference>
<name>A0ABY4WGZ7_9BACL</name>
<accession>A0ABY4WGZ7</accession>
<dbReference type="InterPro" id="IPR006805">
    <property type="entry name" value="Anth_synth_I_N"/>
</dbReference>
<dbReference type="PRINTS" id="PR00095">
    <property type="entry name" value="ANTSNTHASEI"/>
</dbReference>
<dbReference type="Gene3D" id="3.60.120.10">
    <property type="entry name" value="Anthranilate synthase"/>
    <property type="match status" value="1"/>
</dbReference>
<feature type="domain" description="Anthranilate synthase component I N-terminal" evidence="2">
    <location>
        <begin position="30"/>
        <end position="156"/>
    </location>
</feature>
<reference evidence="3" key="1">
    <citation type="submission" date="2022-06" db="EMBL/GenBank/DDBJ databases">
        <title>Genome sequencing of Brevibacillus sp. BB3-R1.</title>
        <authorList>
            <person name="Heo J."/>
            <person name="Lee D."/>
            <person name="Won M."/>
            <person name="Han B.-H."/>
            <person name="Hong S.-B."/>
            <person name="Kwon S.-W."/>
        </authorList>
    </citation>
    <scope>NUCLEOTIDE SEQUENCE</scope>
    <source>
        <strain evidence="3">BB3-R1</strain>
    </source>
</reference>
<gene>
    <name evidence="3" type="ORF">NDK47_21065</name>
</gene>
<dbReference type="RefSeq" id="WP_251871721.1">
    <property type="nucleotide sequence ID" value="NZ_CP098755.1"/>
</dbReference>